<gene>
    <name evidence="2" type="ORF">JE024_11900</name>
</gene>
<evidence type="ECO:0000313" key="3">
    <source>
        <dbReference type="Proteomes" id="UP000664109"/>
    </source>
</evidence>
<accession>A0ABS2URC4</accession>
<evidence type="ECO:0008006" key="4">
    <source>
        <dbReference type="Google" id="ProtNLM"/>
    </source>
</evidence>
<evidence type="ECO:0000256" key="1">
    <source>
        <dbReference type="SAM" id="MobiDB-lite"/>
    </source>
</evidence>
<keyword evidence="3" id="KW-1185">Reference proteome</keyword>
<dbReference type="Proteomes" id="UP000664109">
    <property type="component" value="Unassembled WGS sequence"/>
</dbReference>
<comment type="caution">
    <text evidence="2">The sequence shown here is derived from an EMBL/GenBank/DDBJ whole genome shotgun (WGS) entry which is preliminary data.</text>
</comment>
<dbReference type="RefSeq" id="WP_205373556.1">
    <property type="nucleotide sequence ID" value="NZ_JAFEJA010000001.1"/>
</dbReference>
<reference evidence="2 3" key="1">
    <citation type="journal article" date="2016" name="Arch. Microbiol.">
        <title>Streptomyces zhihengii sp. nov., isolated from rhizospheric soil of Psammosilene tunicoides.</title>
        <authorList>
            <person name="Huang M.J."/>
            <person name="Fei J.J."/>
            <person name="Salam N."/>
            <person name="Kim C.J."/>
            <person name="Hozzein W.N."/>
            <person name="Xiao M."/>
            <person name="Huang H.Q."/>
            <person name="Li W.J."/>
        </authorList>
    </citation>
    <scope>NUCLEOTIDE SEQUENCE [LARGE SCALE GENOMIC DNA]</scope>
    <source>
        <strain evidence="2 3">YIM T102</strain>
    </source>
</reference>
<protein>
    <recommendedName>
        <fullName evidence="4">HNH endonuclease</fullName>
    </recommendedName>
</protein>
<dbReference type="EMBL" id="JAFEJA010000001">
    <property type="protein sequence ID" value="MBM9619422.1"/>
    <property type="molecule type" value="Genomic_DNA"/>
</dbReference>
<feature type="region of interest" description="Disordered" evidence="1">
    <location>
        <begin position="1"/>
        <end position="22"/>
    </location>
</feature>
<proteinExistence type="predicted"/>
<organism evidence="2 3">
    <name type="scientific">Streptomyces zhihengii</name>
    <dbReference type="NCBI Taxonomy" id="1818004"/>
    <lineage>
        <taxon>Bacteria</taxon>
        <taxon>Bacillati</taxon>
        <taxon>Actinomycetota</taxon>
        <taxon>Actinomycetes</taxon>
        <taxon>Kitasatosporales</taxon>
        <taxon>Streptomycetaceae</taxon>
        <taxon>Streptomyces</taxon>
    </lineage>
</organism>
<evidence type="ECO:0000313" key="2">
    <source>
        <dbReference type="EMBL" id="MBM9619422.1"/>
    </source>
</evidence>
<feature type="region of interest" description="Disordered" evidence="1">
    <location>
        <begin position="43"/>
        <end position="63"/>
    </location>
</feature>
<name>A0ABS2URC4_9ACTN</name>
<sequence length="63" mass="6618">MGTRSQKARDAQAGSVCPGCGRPVPTVVTRHKTLGTFVPHWGPGPCDNPDCSRSAAREAKRTG</sequence>